<protein>
    <submittedName>
        <fullName evidence="3">TolC family protein</fullName>
    </submittedName>
</protein>
<dbReference type="EMBL" id="SDKK01000010">
    <property type="protein sequence ID" value="TYC56559.1"/>
    <property type="molecule type" value="Genomic_DNA"/>
</dbReference>
<feature type="region of interest" description="Disordered" evidence="2">
    <location>
        <begin position="34"/>
        <end position="57"/>
    </location>
</feature>
<name>A0A6C2CSK4_9RHOO</name>
<dbReference type="OrthoDB" id="9764652at2"/>
<dbReference type="PROSITE" id="PS51257">
    <property type="entry name" value="PROKAR_LIPOPROTEIN"/>
    <property type="match status" value="1"/>
</dbReference>
<accession>A0A6C2CSK4</accession>
<dbReference type="RefSeq" id="WP_148579297.1">
    <property type="nucleotide sequence ID" value="NZ_SDKK01000010.1"/>
</dbReference>
<dbReference type="Proteomes" id="UP000389128">
    <property type="component" value="Unassembled WGS sequence"/>
</dbReference>
<evidence type="ECO:0000313" key="4">
    <source>
        <dbReference type="Proteomes" id="UP000389128"/>
    </source>
</evidence>
<comment type="caution">
    <text evidence="3">The sequence shown here is derived from an EMBL/GenBank/DDBJ whole genome shotgun (WGS) entry which is preliminary data.</text>
</comment>
<keyword evidence="1" id="KW-0175">Coiled coil</keyword>
<dbReference type="PANTHER" id="PTHR30203">
    <property type="entry name" value="OUTER MEMBRANE CATION EFFLUX PROTEIN"/>
    <property type="match status" value="1"/>
</dbReference>
<sequence>MTRTPEPRKHRLPLISALLATVALGSGCAITPKPLGSEDVRQAASADTSRSRAETPALAGPLTLSEAVARGLKYNLEHRMRLMEQTYSLGQLDVARFDLLPRLTAGAEYNSRDRYNVARAVDSVTGQPSLANPYISSDKSHTMTEFGIAWNVLDFGLSYYNATQQADRVLIATERRRKATHQLIQTIRATYWRAISAQKLRSEVRETLVEAEDALKKAETLEAERLKSPSEALRYQRALLENLRTLESVEQELSLARVELAGLLNLPPGEEYTLVEPAGDLGMNAVAVPAERLEEIAIGNNADLREQHYNVRIAAAETRKSLLKLLPGVSFNYGYRGDTNSYLINNDWREGGVRVSWNLFNLLSAPAVQDLAEKGEQLTEFRRMAVQMAVVTQVHLALHQFEGARLQFRRADNIWGVDNRMLKLATATASAEKDGRLYQISSRTAAILSLLRRYQALSNMHAASGKLQTTLGLEPNVGSISETSLEELTRVMDESLRNWQDFKQPETVAAGPQEGATK</sequence>
<evidence type="ECO:0000313" key="3">
    <source>
        <dbReference type="EMBL" id="TYC56559.1"/>
    </source>
</evidence>
<dbReference type="Gene3D" id="1.20.1600.10">
    <property type="entry name" value="Outer membrane efflux proteins (OEP)"/>
    <property type="match status" value="1"/>
</dbReference>
<gene>
    <name evidence="3" type="ORF">ETQ85_11945</name>
</gene>
<dbReference type="InterPro" id="IPR010131">
    <property type="entry name" value="MdtP/NodT-like"/>
</dbReference>
<feature type="coiled-coil region" evidence="1">
    <location>
        <begin position="197"/>
        <end position="266"/>
    </location>
</feature>
<organism evidence="3 4">
    <name type="scientific">Zoogloea oleivorans</name>
    <dbReference type="NCBI Taxonomy" id="1552750"/>
    <lineage>
        <taxon>Bacteria</taxon>
        <taxon>Pseudomonadati</taxon>
        <taxon>Pseudomonadota</taxon>
        <taxon>Betaproteobacteria</taxon>
        <taxon>Rhodocyclales</taxon>
        <taxon>Zoogloeaceae</taxon>
        <taxon>Zoogloea</taxon>
    </lineage>
</organism>
<dbReference type="PANTHER" id="PTHR30203:SF29">
    <property type="entry name" value="PROTEIN CYAE"/>
    <property type="match status" value="1"/>
</dbReference>
<dbReference type="GO" id="GO:0015562">
    <property type="term" value="F:efflux transmembrane transporter activity"/>
    <property type="evidence" value="ECO:0007669"/>
    <property type="project" value="InterPro"/>
</dbReference>
<evidence type="ECO:0000256" key="2">
    <source>
        <dbReference type="SAM" id="MobiDB-lite"/>
    </source>
</evidence>
<dbReference type="SUPFAM" id="SSF56954">
    <property type="entry name" value="Outer membrane efflux proteins (OEP)"/>
    <property type="match status" value="1"/>
</dbReference>
<proteinExistence type="predicted"/>
<evidence type="ECO:0000256" key="1">
    <source>
        <dbReference type="SAM" id="Coils"/>
    </source>
</evidence>
<dbReference type="AlphaFoldDB" id="A0A6C2CSK4"/>
<reference evidence="3 4" key="1">
    <citation type="submission" date="2019-01" db="EMBL/GenBank/DDBJ databases">
        <title>Zoogloea oleivorans genome sequencing and assembly.</title>
        <authorList>
            <person name="Tancsics A."/>
            <person name="Farkas M."/>
            <person name="Kriszt B."/>
            <person name="Maroti G."/>
            <person name="Horvath B."/>
        </authorList>
    </citation>
    <scope>NUCLEOTIDE SEQUENCE [LARGE SCALE GENOMIC DNA]</scope>
    <source>
        <strain evidence="3 4">Buc</strain>
    </source>
</reference>
<keyword evidence="4" id="KW-1185">Reference proteome</keyword>